<dbReference type="Gene3D" id="3.20.20.80">
    <property type="entry name" value="Glycosidases"/>
    <property type="match status" value="1"/>
</dbReference>
<dbReference type="PRINTS" id="PR00134">
    <property type="entry name" value="GLHYDRLASE10"/>
</dbReference>
<reference evidence="12 13" key="1">
    <citation type="submission" date="2021-08" db="EMBL/GenBank/DDBJ databases">
        <title>WGS of actinomycetes from Thailand.</title>
        <authorList>
            <person name="Thawai C."/>
        </authorList>
    </citation>
    <scope>NUCLEOTIDE SEQUENCE [LARGE SCALE GENOMIC DNA]</scope>
    <source>
        <strain evidence="12 13">PLK6-54</strain>
    </source>
</reference>
<keyword evidence="5 9" id="KW-0378">Hydrolase</keyword>
<dbReference type="InterPro" id="IPR017853">
    <property type="entry name" value="GH"/>
</dbReference>
<accession>A0ABS7PZT2</accession>
<evidence type="ECO:0000256" key="9">
    <source>
        <dbReference type="RuleBase" id="RU361174"/>
    </source>
</evidence>
<evidence type="ECO:0000256" key="4">
    <source>
        <dbReference type="ARBA" id="ARBA00022729"/>
    </source>
</evidence>
<sequence length="379" mass="41056">MYKVTRTAAGVGAAAAGLLLTAASVLFVSADANAGTPAAHDPAAAAPGAASSGRAAANGATLRQLAQKAGIRIGTAVNSDALADEAPYTQKVATEFDSVTPENVMKWDTVEPARGTFVFTQADRLVDFAQAHGQLVRGHNLVWHSQLPSWVTDGDFSATELRDILHRHITAEVTHFKGRIWQWDVVNEAFNEDGTLRDDVWLQKLGPGYIADAFRWAHEADPKAALYINDYNIEGVNAKSTALYDLVARLRKEGVPVQGVGIQGHLDVQYPAPHDIADNMARFDKLGVQTAITEADVRITLPASATDVEAQDEAYQTLLEGCLLTRRCTDFTVWGFTDKYSWVPGVFTGEGQANIFDENYQPKSAYTALAQDLRLAGRR</sequence>
<dbReference type="PROSITE" id="PS51760">
    <property type="entry name" value="GH10_2"/>
    <property type="match status" value="1"/>
</dbReference>
<dbReference type="Proteomes" id="UP000778578">
    <property type="component" value="Unassembled WGS sequence"/>
</dbReference>
<evidence type="ECO:0000256" key="2">
    <source>
        <dbReference type="ARBA" id="ARBA00007495"/>
    </source>
</evidence>
<gene>
    <name evidence="12" type="ORF">K7862_01845</name>
</gene>
<evidence type="ECO:0000256" key="7">
    <source>
        <dbReference type="ARBA" id="ARBA00023295"/>
    </source>
</evidence>
<keyword evidence="13" id="KW-1185">Reference proteome</keyword>
<dbReference type="InterPro" id="IPR044846">
    <property type="entry name" value="GH10"/>
</dbReference>
<keyword evidence="4 10" id="KW-0732">Signal</keyword>
<dbReference type="EC" id="3.2.1.8" evidence="9"/>
<keyword evidence="8 9" id="KW-0624">Polysaccharide degradation</keyword>
<dbReference type="EMBL" id="JAINZZ010000002">
    <property type="protein sequence ID" value="MBY8876381.1"/>
    <property type="molecule type" value="Genomic_DNA"/>
</dbReference>
<dbReference type="InterPro" id="IPR001000">
    <property type="entry name" value="GH10_dom"/>
</dbReference>
<evidence type="ECO:0000256" key="6">
    <source>
        <dbReference type="ARBA" id="ARBA00023277"/>
    </source>
</evidence>
<keyword evidence="3" id="KW-0858">Xylan degradation</keyword>
<evidence type="ECO:0000256" key="5">
    <source>
        <dbReference type="ARBA" id="ARBA00022801"/>
    </source>
</evidence>
<comment type="catalytic activity">
    <reaction evidence="1 9">
        <text>Endohydrolysis of (1-&gt;4)-beta-D-xylosidic linkages in xylans.</text>
        <dbReference type="EC" id="3.2.1.8"/>
    </reaction>
</comment>
<proteinExistence type="inferred from homology"/>
<dbReference type="SUPFAM" id="SSF51445">
    <property type="entry name" value="(Trans)glycosidases"/>
    <property type="match status" value="1"/>
</dbReference>
<name>A0ABS7PZT2_9ACTN</name>
<evidence type="ECO:0000259" key="11">
    <source>
        <dbReference type="PROSITE" id="PS51760"/>
    </source>
</evidence>
<evidence type="ECO:0000256" key="10">
    <source>
        <dbReference type="SAM" id="SignalP"/>
    </source>
</evidence>
<dbReference type="SMART" id="SM00633">
    <property type="entry name" value="Glyco_10"/>
    <property type="match status" value="1"/>
</dbReference>
<feature type="domain" description="GH10" evidence="11">
    <location>
        <begin position="56"/>
        <end position="372"/>
    </location>
</feature>
<comment type="caution">
    <text evidence="12">The sequence shown here is derived from an EMBL/GenBank/DDBJ whole genome shotgun (WGS) entry which is preliminary data.</text>
</comment>
<protein>
    <recommendedName>
        <fullName evidence="9">Beta-xylanase</fullName>
        <ecNumber evidence="9">3.2.1.8</ecNumber>
    </recommendedName>
</protein>
<dbReference type="RefSeq" id="WP_222959747.1">
    <property type="nucleotide sequence ID" value="NZ_JAINZZ010000002.1"/>
</dbReference>
<dbReference type="PANTHER" id="PTHR31490">
    <property type="entry name" value="GLYCOSYL HYDROLASE"/>
    <property type="match status" value="1"/>
</dbReference>
<evidence type="ECO:0000313" key="13">
    <source>
        <dbReference type="Proteomes" id="UP000778578"/>
    </source>
</evidence>
<feature type="chain" id="PRO_5046661347" description="Beta-xylanase" evidence="10">
    <location>
        <begin position="35"/>
        <end position="379"/>
    </location>
</feature>
<feature type="signal peptide" evidence="10">
    <location>
        <begin position="1"/>
        <end position="34"/>
    </location>
</feature>
<dbReference type="Pfam" id="PF00331">
    <property type="entry name" value="Glyco_hydro_10"/>
    <property type="match status" value="1"/>
</dbReference>
<dbReference type="PANTHER" id="PTHR31490:SF88">
    <property type="entry name" value="BETA-XYLANASE"/>
    <property type="match status" value="1"/>
</dbReference>
<keyword evidence="7 9" id="KW-0326">Glycosidase</keyword>
<evidence type="ECO:0000256" key="3">
    <source>
        <dbReference type="ARBA" id="ARBA00022651"/>
    </source>
</evidence>
<keyword evidence="6 9" id="KW-0119">Carbohydrate metabolism</keyword>
<comment type="similarity">
    <text evidence="2 9">Belongs to the glycosyl hydrolase 10 (cellulase F) family.</text>
</comment>
<evidence type="ECO:0000256" key="8">
    <source>
        <dbReference type="ARBA" id="ARBA00023326"/>
    </source>
</evidence>
<evidence type="ECO:0000256" key="1">
    <source>
        <dbReference type="ARBA" id="ARBA00000681"/>
    </source>
</evidence>
<organism evidence="12 13">
    <name type="scientific">Actinacidiphila acidipaludis</name>
    <dbReference type="NCBI Taxonomy" id="2873382"/>
    <lineage>
        <taxon>Bacteria</taxon>
        <taxon>Bacillati</taxon>
        <taxon>Actinomycetota</taxon>
        <taxon>Actinomycetes</taxon>
        <taxon>Kitasatosporales</taxon>
        <taxon>Streptomycetaceae</taxon>
        <taxon>Actinacidiphila</taxon>
    </lineage>
</organism>
<evidence type="ECO:0000313" key="12">
    <source>
        <dbReference type="EMBL" id="MBY8876381.1"/>
    </source>
</evidence>